<feature type="domain" description="CR-type" evidence="16">
    <location>
        <begin position="148"/>
        <end position="230"/>
    </location>
</feature>
<evidence type="ECO:0000256" key="1">
    <source>
        <dbReference type="ARBA" id="ARBA00022490"/>
    </source>
</evidence>
<dbReference type="GO" id="GO:0051082">
    <property type="term" value="F:unfolded protein binding"/>
    <property type="evidence" value="ECO:0007669"/>
    <property type="project" value="UniProtKB-UniRule"/>
</dbReference>
<dbReference type="PROSITE" id="PS51188">
    <property type="entry name" value="ZF_CR"/>
    <property type="match status" value="1"/>
</dbReference>
<name>A0A1Q5ZZ96_9SPHI</name>
<keyword evidence="7 12" id="KW-0346">Stress response</keyword>
<feature type="repeat" description="CXXCXGXG motif" evidence="12">
    <location>
        <begin position="178"/>
        <end position="185"/>
    </location>
</feature>
<dbReference type="HAMAP" id="MF_01152">
    <property type="entry name" value="DnaJ"/>
    <property type="match status" value="1"/>
</dbReference>
<keyword evidence="2 12" id="KW-0235">DNA replication</keyword>
<dbReference type="SUPFAM" id="SSF46565">
    <property type="entry name" value="Chaperone J-domain"/>
    <property type="match status" value="1"/>
</dbReference>
<dbReference type="Proteomes" id="UP000186720">
    <property type="component" value="Unassembled WGS sequence"/>
</dbReference>
<feature type="repeat" description="CXXCXGXG motif" evidence="12">
    <location>
        <begin position="218"/>
        <end position="225"/>
    </location>
</feature>
<dbReference type="GO" id="GO:0042026">
    <property type="term" value="P:protein refolding"/>
    <property type="evidence" value="ECO:0007669"/>
    <property type="project" value="TreeGrafter"/>
</dbReference>
<dbReference type="AlphaFoldDB" id="A0A1Q5ZZ96"/>
<keyword evidence="8 12" id="KW-0143">Chaperone</keyword>
<dbReference type="InterPro" id="IPR008971">
    <property type="entry name" value="HSP40/DnaJ_pept-bd"/>
</dbReference>
<feature type="binding site" evidence="12">
    <location>
        <position position="161"/>
    </location>
    <ligand>
        <name>Zn(2+)</name>
        <dbReference type="ChEBI" id="CHEBI:29105"/>
        <label>1</label>
    </ligand>
</feature>
<evidence type="ECO:0000256" key="8">
    <source>
        <dbReference type="ARBA" id="ARBA00023186"/>
    </source>
</evidence>
<feature type="binding site" evidence="12">
    <location>
        <position position="204"/>
    </location>
    <ligand>
        <name>Zn(2+)</name>
        <dbReference type="ChEBI" id="CHEBI:29105"/>
        <label>2</label>
    </ligand>
</feature>
<dbReference type="GO" id="GO:0009408">
    <property type="term" value="P:response to heat"/>
    <property type="evidence" value="ECO:0007669"/>
    <property type="project" value="InterPro"/>
</dbReference>
<keyword evidence="6 12" id="KW-0862">Zinc</keyword>
<dbReference type="EMBL" id="MPPL01000001">
    <property type="protein sequence ID" value="OKS87068.1"/>
    <property type="molecule type" value="Genomic_DNA"/>
</dbReference>
<dbReference type="InterPro" id="IPR002939">
    <property type="entry name" value="DnaJ_C"/>
</dbReference>
<feature type="binding site" evidence="12">
    <location>
        <position position="207"/>
    </location>
    <ligand>
        <name>Zn(2+)</name>
        <dbReference type="ChEBI" id="CHEBI:29105"/>
        <label>2</label>
    </ligand>
</feature>
<dbReference type="InterPro" id="IPR036869">
    <property type="entry name" value="J_dom_sf"/>
</dbReference>
<dbReference type="CDD" id="cd10719">
    <property type="entry name" value="DnaJ_zf"/>
    <property type="match status" value="1"/>
</dbReference>
<dbReference type="InterPro" id="IPR018253">
    <property type="entry name" value="DnaJ_domain_CS"/>
</dbReference>
<dbReference type="GO" id="GO:0005524">
    <property type="term" value="F:ATP binding"/>
    <property type="evidence" value="ECO:0007669"/>
    <property type="project" value="InterPro"/>
</dbReference>
<dbReference type="RefSeq" id="WP_074489732.1">
    <property type="nucleotide sequence ID" value="NZ_FPAM01000005.1"/>
</dbReference>
<evidence type="ECO:0000256" key="7">
    <source>
        <dbReference type="ARBA" id="ARBA00023016"/>
    </source>
</evidence>
<evidence type="ECO:0000256" key="10">
    <source>
        <dbReference type="ARBA" id="ARBA00061004"/>
    </source>
</evidence>
<dbReference type="GO" id="GO:0008270">
    <property type="term" value="F:zinc ion binding"/>
    <property type="evidence" value="ECO:0007669"/>
    <property type="project" value="UniProtKB-UniRule"/>
</dbReference>
<dbReference type="Pfam" id="PF00684">
    <property type="entry name" value="DnaJ_CXXCXGXG"/>
    <property type="match status" value="1"/>
</dbReference>
<evidence type="ECO:0000256" key="3">
    <source>
        <dbReference type="ARBA" id="ARBA00022723"/>
    </source>
</evidence>
<feature type="zinc finger region" description="CR-type" evidence="13">
    <location>
        <begin position="148"/>
        <end position="230"/>
    </location>
</feature>
<dbReference type="PROSITE" id="PS50076">
    <property type="entry name" value="DNAJ_2"/>
    <property type="match status" value="1"/>
</dbReference>
<dbReference type="Gene3D" id="2.10.230.10">
    <property type="entry name" value="Heat shock protein DnaJ, cysteine-rich domain"/>
    <property type="match status" value="1"/>
</dbReference>
<dbReference type="GO" id="GO:0005737">
    <property type="term" value="C:cytoplasm"/>
    <property type="evidence" value="ECO:0007669"/>
    <property type="project" value="UniProtKB-SubCell"/>
</dbReference>
<evidence type="ECO:0000256" key="12">
    <source>
        <dbReference type="HAMAP-Rule" id="MF_01152"/>
    </source>
</evidence>
<dbReference type="InterPro" id="IPR001305">
    <property type="entry name" value="HSP_DnaJ_Cys-rich_dom"/>
</dbReference>
<feature type="binding site" evidence="12">
    <location>
        <position position="178"/>
    </location>
    <ligand>
        <name>Zn(2+)</name>
        <dbReference type="ChEBI" id="CHEBI:29105"/>
        <label>2</label>
    </ligand>
</feature>
<evidence type="ECO:0000256" key="13">
    <source>
        <dbReference type="PROSITE-ProRule" id="PRU00546"/>
    </source>
</evidence>
<sequence length="391" mass="41784">MAKRDYYDILGVAKGAPADEVKKAYRKMAIKYHPDKNPGDKEAEESFKEAAEAYEVLSNPEKRQRYDQFGHAANASSPNGGGGYGGGGMDMNDIFSQFGDIFGGGSPFEGFFGGGGGRQGGGAGGRRVARGSNLRIKVKLTLEEIASGAEKKIKVNKQVVCKTCEGSGAKDKSAFQTCSTCGGSGAVRRVTNTILGQMQTTSTCPTCNGEGSVITSKCNVCHGDGVVRGEETISINIPAGVSEGMQLSMSGKGNAAPRGGVPGDLIILIEEIPHETLKRDGNNIIYDLHINFVDAAIGSSVEVPTIDGKAKIKIEPGTQGGKILRLKGKGVPEVNSYHRGDQLVHINIWTPKALSREERETLEKLQSSPNFKPNPGKNEKSFFERMKEYFE</sequence>
<feature type="repeat" description="CXXCXGXG motif" evidence="12">
    <location>
        <begin position="161"/>
        <end position="168"/>
    </location>
</feature>
<evidence type="ECO:0000256" key="2">
    <source>
        <dbReference type="ARBA" id="ARBA00022705"/>
    </source>
</evidence>
<dbReference type="OrthoDB" id="9779889at2"/>
<protein>
    <recommendedName>
        <fullName evidence="11 12">Chaperone protein DnaJ</fullName>
    </recommendedName>
</protein>
<dbReference type="Gene3D" id="2.60.260.20">
    <property type="entry name" value="Urease metallochaperone UreE, N-terminal domain"/>
    <property type="match status" value="2"/>
</dbReference>
<dbReference type="CDD" id="cd10747">
    <property type="entry name" value="DnaJ_C"/>
    <property type="match status" value="1"/>
</dbReference>
<feature type="binding site" evidence="12">
    <location>
        <position position="221"/>
    </location>
    <ligand>
        <name>Zn(2+)</name>
        <dbReference type="ChEBI" id="CHEBI:29105"/>
        <label>1</label>
    </ligand>
</feature>
<dbReference type="STRING" id="1302689.RG47T_2527"/>
<dbReference type="FunFam" id="2.60.260.20:FF:000005">
    <property type="entry name" value="Chaperone protein dnaJ 1, mitochondrial"/>
    <property type="match status" value="1"/>
</dbReference>
<comment type="subcellular location">
    <subcellularLocation>
        <location evidence="12">Cytoplasm</location>
    </subcellularLocation>
</comment>
<dbReference type="PRINTS" id="PR00625">
    <property type="entry name" value="JDOMAIN"/>
</dbReference>
<dbReference type="SUPFAM" id="SSF49493">
    <property type="entry name" value="HSP40/DnaJ peptide-binding domain"/>
    <property type="match status" value="2"/>
</dbReference>
<organism evidence="17 18">
    <name type="scientific">Mucilaginibacter polytrichastri</name>
    <dbReference type="NCBI Taxonomy" id="1302689"/>
    <lineage>
        <taxon>Bacteria</taxon>
        <taxon>Pseudomonadati</taxon>
        <taxon>Bacteroidota</taxon>
        <taxon>Sphingobacteriia</taxon>
        <taxon>Sphingobacteriales</taxon>
        <taxon>Sphingobacteriaceae</taxon>
        <taxon>Mucilaginibacter</taxon>
    </lineage>
</organism>
<keyword evidence="4 12" id="KW-0677">Repeat</keyword>
<feature type="region of interest" description="Disordered" evidence="14">
    <location>
        <begin position="358"/>
        <end position="383"/>
    </location>
</feature>
<dbReference type="GO" id="GO:0031072">
    <property type="term" value="F:heat shock protein binding"/>
    <property type="evidence" value="ECO:0007669"/>
    <property type="project" value="InterPro"/>
</dbReference>
<evidence type="ECO:0000259" key="16">
    <source>
        <dbReference type="PROSITE" id="PS51188"/>
    </source>
</evidence>
<comment type="cofactor">
    <cofactor evidence="12">
        <name>Zn(2+)</name>
        <dbReference type="ChEBI" id="CHEBI:29105"/>
    </cofactor>
    <text evidence="12">Binds 2 Zn(2+) ions per monomer.</text>
</comment>
<accession>A0A1Q5ZZ96</accession>
<dbReference type="NCBIfam" id="TIGR02349">
    <property type="entry name" value="DnaJ_bact"/>
    <property type="match status" value="1"/>
</dbReference>
<keyword evidence="18" id="KW-1185">Reference proteome</keyword>
<dbReference type="FunFam" id="2.10.230.10:FF:000002">
    <property type="entry name" value="Molecular chaperone DnaJ"/>
    <property type="match status" value="1"/>
</dbReference>
<comment type="subunit">
    <text evidence="12">Homodimer.</text>
</comment>
<feature type="binding site" evidence="12">
    <location>
        <position position="164"/>
    </location>
    <ligand>
        <name>Zn(2+)</name>
        <dbReference type="ChEBI" id="CHEBI:29105"/>
        <label>1</label>
    </ligand>
</feature>
<dbReference type="Gene3D" id="1.10.287.110">
    <property type="entry name" value="DnaJ domain"/>
    <property type="match status" value="1"/>
</dbReference>
<keyword evidence="5 12" id="KW-0863">Zinc-finger</keyword>
<evidence type="ECO:0000259" key="15">
    <source>
        <dbReference type="PROSITE" id="PS50076"/>
    </source>
</evidence>
<dbReference type="SMART" id="SM00271">
    <property type="entry name" value="DnaJ"/>
    <property type="match status" value="1"/>
</dbReference>
<comment type="domain">
    <text evidence="12">The J domain is necessary and sufficient to stimulate DnaK ATPase activity. Zinc center 1 plays an important role in the autonomous, DnaK-independent chaperone activity of DnaJ. Zinc center 2 is essential for interaction with DnaK and for DnaJ activity.</text>
</comment>
<comment type="function">
    <text evidence="9 12">Participates actively in the response to hyperosmotic and heat shock by preventing the aggregation of stress-denatured proteins and by disaggregating proteins, also in an autonomous, DnaK-independent fashion. Unfolded proteins bind initially to DnaJ; upon interaction with the DnaJ-bound protein, DnaK hydrolyzes its bound ATP, resulting in the formation of a stable complex. GrpE releases ADP from DnaK; ATP binding to DnaK triggers the release of the substrate protein, thus completing the reaction cycle. Several rounds of ATP-dependent interactions between DnaJ, DnaK and GrpE are required for fully efficient folding. Also involved, together with DnaK and GrpE, in the DNA replication of plasmids through activation of initiation proteins.</text>
</comment>
<keyword evidence="1 12" id="KW-0963">Cytoplasm</keyword>
<dbReference type="InterPro" id="IPR012724">
    <property type="entry name" value="DnaJ"/>
</dbReference>
<feature type="binding site" evidence="12">
    <location>
        <position position="181"/>
    </location>
    <ligand>
        <name>Zn(2+)</name>
        <dbReference type="ChEBI" id="CHEBI:29105"/>
        <label>2</label>
    </ligand>
</feature>
<feature type="repeat" description="CXXCXGXG motif" evidence="12">
    <location>
        <begin position="204"/>
        <end position="211"/>
    </location>
</feature>
<dbReference type="InterPro" id="IPR036410">
    <property type="entry name" value="HSP_DnaJ_Cys-rich_dom_sf"/>
</dbReference>
<evidence type="ECO:0000256" key="5">
    <source>
        <dbReference type="ARBA" id="ARBA00022771"/>
    </source>
</evidence>
<proteinExistence type="inferred from homology"/>
<feature type="domain" description="J" evidence="15">
    <location>
        <begin position="5"/>
        <end position="70"/>
    </location>
</feature>
<dbReference type="PANTHER" id="PTHR43096">
    <property type="entry name" value="DNAJ HOMOLOG 1, MITOCHONDRIAL-RELATED"/>
    <property type="match status" value="1"/>
</dbReference>
<feature type="binding site" evidence="12">
    <location>
        <position position="218"/>
    </location>
    <ligand>
        <name>Zn(2+)</name>
        <dbReference type="ChEBI" id="CHEBI:29105"/>
        <label>1</label>
    </ligand>
</feature>
<evidence type="ECO:0000313" key="17">
    <source>
        <dbReference type="EMBL" id="OKS87068.1"/>
    </source>
</evidence>
<evidence type="ECO:0000256" key="14">
    <source>
        <dbReference type="SAM" id="MobiDB-lite"/>
    </source>
</evidence>
<evidence type="ECO:0000313" key="18">
    <source>
        <dbReference type="Proteomes" id="UP000186720"/>
    </source>
</evidence>
<dbReference type="PROSITE" id="PS00636">
    <property type="entry name" value="DNAJ_1"/>
    <property type="match status" value="1"/>
</dbReference>
<dbReference type="Pfam" id="PF00226">
    <property type="entry name" value="DnaJ"/>
    <property type="match status" value="1"/>
</dbReference>
<gene>
    <name evidence="12" type="primary">dnaJ</name>
    <name evidence="17" type="ORF">RG47T_2527</name>
</gene>
<evidence type="ECO:0000256" key="11">
    <source>
        <dbReference type="ARBA" id="ARBA00067609"/>
    </source>
</evidence>
<evidence type="ECO:0000256" key="9">
    <source>
        <dbReference type="ARBA" id="ARBA00053423"/>
    </source>
</evidence>
<evidence type="ECO:0000256" key="6">
    <source>
        <dbReference type="ARBA" id="ARBA00022833"/>
    </source>
</evidence>
<dbReference type="FunFam" id="1.10.287.110:FF:000034">
    <property type="entry name" value="Chaperone protein DnaJ"/>
    <property type="match status" value="1"/>
</dbReference>
<dbReference type="PANTHER" id="PTHR43096:SF48">
    <property type="entry name" value="CHAPERONE PROTEIN DNAJ"/>
    <property type="match status" value="1"/>
</dbReference>
<dbReference type="InterPro" id="IPR001623">
    <property type="entry name" value="DnaJ_domain"/>
</dbReference>
<dbReference type="NCBIfam" id="NF008035">
    <property type="entry name" value="PRK10767.1"/>
    <property type="match status" value="1"/>
</dbReference>
<reference evidence="17 18" key="1">
    <citation type="submission" date="2016-11" db="EMBL/GenBank/DDBJ databases">
        <title>Whole Genome Sequencing of Mucilaginibacter polytrichastri RG4-7(T) isolated from the moss sample.</title>
        <authorList>
            <person name="Li Y."/>
        </authorList>
    </citation>
    <scope>NUCLEOTIDE SEQUENCE [LARGE SCALE GENOMIC DNA]</scope>
    <source>
        <strain evidence="17 18">RG4-7</strain>
    </source>
</reference>
<keyword evidence="3 12" id="KW-0479">Metal-binding</keyword>
<dbReference type="SUPFAM" id="SSF57938">
    <property type="entry name" value="DnaJ/Hsp40 cysteine-rich domain"/>
    <property type="match status" value="1"/>
</dbReference>
<dbReference type="CDD" id="cd06257">
    <property type="entry name" value="DnaJ"/>
    <property type="match status" value="1"/>
</dbReference>
<comment type="caution">
    <text evidence="17">The sequence shown here is derived from an EMBL/GenBank/DDBJ whole genome shotgun (WGS) entry which is preliminary data.</text>
</comment>
<comment type="similarity">
    <text evidence="10 12">Belongs to the DnaJ family.</text>
</comment>
<evidence type="ECO:0000256" key="4">
    <source>
        <dbReference type="ARBA" id="ARBA00022737"/>
    </source>
</evidence>
<dbReference type="GO" id="GO:0006260">
    <property type="term" value="P:DNA replication"/>
    <property type="evidence" value="ECO:0007669"/>
    <property type="project" value="UniProtKB-KW"/>
</dbReference>
<dbReference type="Pfam" id="PF01556">
    <property type="entry name" value="DnaJ_C"/>
    <property type="match status" value="1"/>
</dbReference>